<evidence type="ECO:0000256" key="1">
    <source>
        <dbReference type="SAM" id="Phobius"/>
    </source>
</evidence>
<name>A0A7X2LXX6_9BACI</name>
<keyword evidence="2" id="KW-0966">Cell projection</keyword>
<gene>
    <name evidence="2" type="ORF">GJU40_03225</name>
</gene>
<dbReference type="Proteomes" id="UP000448867">
    <property type="component" value="Unassembled WGS sequence"/>
</dbReference>
<keyword evidence="2" id="KW-0282">Flagellum</keyword>
<comment type="caution">
    <text evidence="2">The sequence shown here is derived from an EMBL/GenBank/DDBJ whole genome shotgun (WGS) entry which is preliminary data.</text>
</comment>
<organism evidence="2 3">
    <name type="scientific">Metabacillus lacus</name>
    <dbReference type="NCBI Taxonomy" id="1983721"/>
    <lineage>
        <taxon>Bacteria</taxon>
        <taxon>Bacillati</taxon>
        <taxon>Bacillota</taxon>
        <taxon>Bacilli</taxon>
        <taxon>Bacillales</taxon>
        <taxon>Bacillaceae</taxon>
        <taxon>Metabacillus</taxon>
    </lineage>
</organism>
<evidence type="ECO:0000313" key="3">
    <source>
        <dbReference type="Proteomes" id="UP000448867"/>
    </source>
</evidence>
<protein>
    <submittedName>
        <fullName evidence="2">Flagellar basal body rod protein</fullName>
    </submittedName>
</protein>
<evidence type="ECO:0000313" key="2">
    <source>
        <dbReference type="EMBL" id="MRX71183.1"/>
    </source>
</evidence>
<reference evidence="2 3" key="1">
    <citation type="submission" date="2019-11" db="EMBL/GenBank/DDBJ databases">
        <title>Bacillus lacus genome.</title>
        <authorList>
            <person name="Allen C.J."/>
            <person name="Newman J.D."/>
        </authorList>
    </citation>
    <scope>NUCLEOTIDE SEQUENCE [LARGE SCALE GENOMIC DNA]</scope>
    <source>
        <strain evidence="2 3">KCTC 33946</strain>
    </source>
</reference>
<keyword evidence="2" id="KW-0969">Cilium</keyword>
<keyword evidence="1" id="KW-0472">Membrane</keyword>
<keyword evidence="1" id="KW-0812">Transmembrane</keyword>
<dbReference type="RefSeq" id="WP_154306315.1">
    <property type="nucleotide sequence ID" value="NZ_WKKI01000003.1"/>
</dbReference>
<accession>A0A7X2LXX6</accession>
<proteinExistence type="predicted"/>
<dbReference type="AlphaFoldDB" id="A0A7X2LXX6"/>
<sequence>MKKFGLFAAGGIAALILLANVGSMLALAVTLVLLYFVFREFMKAKSTSAKVLWGIAGIIIASATLANIPALLGLVAAYVLYLVVKSWRSDGHGKQESGDPFTSFEKEWRNLKQTK</sequence>
<keyword evidence="1" id="KW-1133">Transmembrane helix</keyword>
<dbReference type="OrthoDB" id="2971941at2"/>
<feature type="transmembrane region" description="Helical" evidence="1">
    <location>
        <begin position="52"/>
        <end position="84"/>
    </location>
</feature>
<keyword evidence="3" id="KW-1185">Reference proteome</keyword>
<dbReference type="EMBL" id="WKKI01000003">
    <property type="protein sequence ID" value="MRX71183.1"/>
    <property type="molecule type" value="Genomic_DNA"/>
</dbReference>